<proteinExistence type="inferred from homology"/>
<dbReference type="Pfam" id="PF08246">
    <property type="entry name" value="Inhibitor_I29"/>
    <property type="match status" value="1"/>
</dbReference>
<dbReference type="InterPro" id="IPR025660">
    <property type="entry name" value="Pept_his_AS"/>
</dbReference>
<dbReference type="InterPro" id="IPR038765">
    <property type="entry name" value="Papain-like_cys_pep_sf"/>
</dbReference>
<dbReference type="PROSITE" id="PS00139">
    <property type="entry name" value="THIOL_PROTEASE_CYS"/>
    <property type="match status" value="1"/>
</dbReference>
<evidence type="ECO:0000313" key="6">
    <source>
        <dbReference type="EMBL" id="KAL3618400.1"/>
    </source>
</evidence>
<feature type="chain" id="PRO_5044893865" evidence="3">
    <location>
        <begin position="27"/>
        <end position="330"/>
    </location>
</feature>
<evidence type="ECO:0000256" key="1">
    <source>
        <dbReference type="ARBA" id="ARBA00008455"/>
    </source>
</evidence>
<evidence type="ECO:0000313" key="7">
    <source>
        <dbReference type="Proteomes" id="UP001632038"/>
    </source>
</evidence>
<organism evidence="6 7">
    <name type="scientific">Castilleja foliolosa</name>
    <dbReference type="NCBI Taxonomy" id="1961234"/>
    <lineage>
        <taxon>Eukaryota</taxon>
        <taxon>Viridiplantae</taxon>
        <taxon>Streptophyta</taxon>
        <taxon>Embryophyta</taxon>
        <taxon>Tracheophyta</taxon>
        <taxon>Spermatophyta</taxon>
        <taxon>Magnoliopsida</taxon>
        <taxon>eudicotyledons</taxon>
        <taxon>Gunneridae</taxon>
        <taxon>Pentapetalae</taxon>
        <taxon>asterids</taxon>
        <taxon>lamiids</taxon>
        <taxon>Lamiales</taxon>
        <taxon>Orobanchaceae</taxon>
        <taxon>Pedicularideae</taxon>
        <taxon>Castillejinae</taxon>
        <taxon>Castilleja</taxon>
    </lineage>
</organism>
<reference evidence="7" key="1">
    <citation type="journal article" date="2024" name="IScience">
        <title>Strigolactones Initiate the Formation of Haustorium-like Structures in Castilleja.</title>
        <authorList>
            <person name="Buerger M."/>
            <person name="Peterson D."/>
            <person name="Chory J."/>
        </authorList>
    </citation>
    <scope>NUCLEOTIDE SEQUENCE [LARGE SCALE GENOMIC DNA]</scope>
</reference>
<dbReference type="InterPro" id="IPR000668">
    <property type="entry name" value="Peptidase_C1A_C"/>
</dbReference>
<dbReference type="InterPro" id="IPR025661">
    <property type="entry name" value="Pept_asp_AS"/>
</dbReference>
<dbReference type="SMART" id="SM00645">
    <property type="entry name" value="Pept_C1"/>
    <property type="match status" value="1"/>
</dbReference>
<keyword evidence="7" id="KW-1185">Reference proteome</keyword>
<dbReference type="InterPro" id="IPR013201">
    <property type="entry name" value="Prot_inhib_I29"/>
</dbReference>
<dbReference type="Pfam" id="PF00112">
    <property type="entry name" value="Peptidase_C1"/>
    <property type="match status" value="2"/>
</dbReference>
<protein>
    <submittedName>
        <fullName evidence="6">Uncharacterized protein</fullName>
    </submittedName>
</protein>
<accession>A0ABD3BNX9</accession>
<feature type="domain" description="Peptidase C1A papain C-terminal" evidence="4">
    <location>
        <begin position="135"/>
        <end position="326"/>
    </location>
</feature>
<name>A0ABD3BNX9_9LAMI</name>
<keyword evidence="3" id="KW-0732">Signal</keyword>
<dbReference type="Proteomes" id="UP001632038">
    <property type="component" value="Unassembled WGS sequence"/>
</dbReference>
<dbReference type="PANTHER" id="PTHR12411">
    <property type="entry name" value="CYSTEINE PROTEASE FAMILY C1-RELATED"/>
    <property type="match status" value="1"/>
</dbReference>
<dbReference type="CDD" id="cd02248">
    <property type="entry name" value="Peptidase_C1A"/>
    <property type="match status" value="1"/>
</dbReference>
<dbReference type="Gene3D" id="3.90.70.10">
    <property type="entry name" value="Cysteine proteinases"/>
    <property type="match status" value="2"/>
</dbReference>
<sequence>MALSLLSKLCILTTFILLSFITTTYARELLDVGYSPHDLESTDRLISLFGSWIEKHGKKYKSIEEKLHRFEIFKGNLKHIDERNKVISDYWLGLNDFSDLSHDEFKKMRLCLRFDQSLMSNESPREFIYKDFQNLPNSVDWRKEGAVTPVQAQGPCGACWAFSAVAAVEGINQIRTKNLISLSKQELVDCDTSYNEGCNGGLMDYAFTYIHNSIFVTISGFDSVPQNDEESLLKALAHQPVSVAIDTNSTDFQHYHSGVFNGNCGTTLDHGVTAVGYGTDRKHGPYIILKNSWGPYWGEYGYMRIQINTREREGKCDINMMASYPIKDMI</sequence>
<dbReference type="SUPFAM" id="SSF54001">
    <property type="entry name" value="Cysteine proteinases"/>
    <property type="match status" value="1"/>
</dbReference>
<dbReference type="PRINTS" id="PR00705">
    <property type="entry name" value="PAPAIN"/>
</dbReference>
<comment type="similarity">
    <text evidence="1">Belongs to the peptidase C1 family.</text>
</comment>
<dbReference type="AlphaFoldDB" id="A0ABD3BNX9"/>
<dbReference type="InterPro" id="IPR000169">
    <property type="entry name" value="Pept_cys_AS"/>
</dbReference>
<dbReference type="InterPro" id="IPR039417">
    <property type="entry name" value="Peptidase_C1A_papain-like"/>
</dbReference>
<dbReference type="PROSITE" id="PS00640">
    <property type="entry name" value="THIOL_PROTEASE_ASN"/>
    <property type="match status" value="1"/>
</dbReference>
<evidence type="ECO:0000259" key="4">
    <source>
        <dbReference type="SMART" id="SM00645"/>
    </source>
</evidence>
<keyword evidence="2" id="KW-1015">Disulfide bond</keyword>
<feature type="signal peptide" evidence="3">
    <location>
        <begin position="1"/>
        <end position="26"/>
    </location>
</feature>
<feature type="domain" description="Cathepsin propeptide inhibitor" evidence="5">
    <location>
        <begin position="49"/>
        <end position="105"/>
    </location>
</feature>
<evidence type="ECO:0000256" key="2">
    <source>
        <dbReference type="ARBA" id="ARBA00023157"/>
    </source>
</evidence>
<dbReference type="InterPro" id="IPR013128">
    <property type="entry name" value="Peptidase_C1A"/>
</dbReference>
<comment type="caution">
    <text evidence="6">The sequence shown here is derived from an EMBL/GenBank/DDBJ whole genome shotgun (WGS) entry which is preliminary data.</text>
</comment>
<evidence type="ECO:0000259" key="5">
    <source>
        <dbReference type="SMART" id="SM00848"/>
    </source>
</evidence>
<evidence type="ECO:0000256" key="3">
    <source>
        <dbReference type="SAM" id="SignalP"/>
    </source>
</evidence>
<dbReference type="SMART" id="SM00848">
    <property type="entry name" value="Inhibitor_I29"/>
    <property type="match status" value="1"/>
</dbReference>
<dbReference type="EMBL" id="JAVIJP010000081">
    <property type="protein sequence ID" value="KAL3618400.1"/>
    <property type="molecule type" value="Genomic_DNA"/>
</dbReference>
<dbReference type="PROSITE" id="PS00639">
    <property type="entry name" value="THIOL_PROTEASE_HIS"/>
    <property type="match status" value="1"/>
</dbReference>
<gene>
    <name evidence="6" type="ORF">CASFOL_038721</name>
</gene>